<gene>
    <name evidence="4" type="ORF">PEVE_00008593</name>
</gene>
<proteinExistence type="predicted"/>
<protein>
    <recommendedName>
        <fullName evidence="3">BRICHOS domain-containing protein</fullName>
    </recommendedName>
</protein>
<feature type="domain" description="BRICHOS" evidence="3">
    <location>
        <begin position="77"/>
        <end position="170"/>
    </location>
</feature>
<evidence type="ECO:0000256" key="2">
    <source>
        <dbReference type="SAM" id="SignalP"/>
    </source>
</evidence>
<evidence type="ECO:0000313" key="4">
    <source>
        <dbReference type="EMBL" id="CAH3172718.1"/>
    </source>
</evidence>
<dbReference type="Proteomes" id="UP001159427">
    <property type="component" value="Unassembled WGS sequence"/>
</dbReference>
<dbReference type="InterPro" id="IPR051772">
    <property type="entry name" value="Gastrokine"/>
</dbReference>
<feature type="chain" id="PRO_5047159940" description="BRICHOS domain-containing protein" evidence="2">
    <location>
        <begin position="22"/>
        <end position="180"/>
    </location>
</feature>
<accession>A0ABN8R078</accession>
<dbReference type="SMART" id="SM01039">
    <property type="entry name" value="BRICHOS"/>
    <property type="match status" value="1"/>
</dbReference>
<comment type="caution">
    <text evidence="4">The sequence shown here is derived from an EMBL/GenBank/DDBJ whole genome shotgun (WGS) entry which is preliminary data.</text>
</comment>
<keyword evidence="2" id="KW-0732">Signal</keyword>
<evidence type="ECO:0000256" key="1">
    <source>
        <dbReference type="ARBA" id="ARBA00023157"/>
    </source>
</evidence>
<organism evidence="4 5">
    <name type="scientific">Porites evermanni</name>
    <dbReference type="NCBI Taxonomy" id="104178"/>
    <lineage>
        <taxon>Eukaryota</taxon>
        <taxon>Metazoa</taxon>
        <taxon>Cnidaria</taxon>
        <taxon>Anthozoa</taxon>
        <taxon>Hexacorallia</taxon>
        <taxon>Scleractinia</taxon>
        <taxon>Fungiina</taxon>
        <taxon>Poritidae</taxon>
        <taxon>Porites</taxon>
    </lineage>
</organism>
<feature type="signal peptide" evidence="2">
    <location>
        <begin position="1"/>
        <end position="21"/>
    </location>
</feature>
<evidence type="ECO:0000259" key="3">
    <source>
        <dbReference type="PROSITE" id="PS50869"/>
    </source>
</evidence>
<dbReference type="Pfam" id="PF04089">
    <property type="entry name" value="BRICHOS"/>
    <property type="match status" value="1"/>
</dbReference>
<reference evidence="4 5" key="1">
    <citation type="submission" date="2022-05" db="EMBL/GenBank/DDBJ databases">
        <authorList>
            <consortium name="Genoscope - CEA"/>
            <person name="William W."/>
        </authorList>
    </citation>
    <scope>NUCLEOTIDE SEQUENCE [LARGE SCALE GENOMIC DNA]</scope>
</reference>
<dbReference type="PROSITE" id="PS50869">
    <property type="entry name" value="BRICHOS"/>
    <property type="match status" value="1"/>
</dbReference>
<dbReference type="Gene3D" id="3.30.390.150">
    <property type="match status" value="1"/>
</dbReference>
<feature type="non-terminal residue" evidence="4">
    <location>
        <position position="1"/>
    </location>
</feature>
<dbReference type="EMBL" id="CALNXI010001587">
    <property type="protein sequence ID" value="CAH3172718.1"/>
    <property type="molecule type" value="Genomic_DNA"/>
</dbReference>
<sequence length="180" mass="20180">YHQEFKVFILSFAVFVVVASGATVYKSGADDKKVWKQVSEYKVKVKDGAKDLDETIKIDTKKGTETFHIPSNGDTSPDAPGEVDVVYDFKQNMAMHRMSNQRACFLSDSTDNLPKPADLKKLLETQWNQGSSRAETQGETEYTVVGTVNDRSFLSDEMAAMCAKLPIYRIKQNSLPAQRK</sequence>
<name>A0ABN8R078_9CNID</name>
<dbReference type="PANTHER" id="PTHR16483">
    <property type="entry name" value="GASTROKINE 1"/>
    <property type="match status" value="1"/>
</dbReference>
<keyword evidence="5" id="KW-1185">Reference proteome</keyword>
<keyword evidence="1" id="KW-1015">Disulfide bond</keyword>
<evidence type="ECO:0000313" key="5">
    <source>
        <dbReference type="Proteomes" id="UP001159427"/>
    </source>
</evidence>
<dbReference type="InterPro" id="IPR007084">
    <property type="entry name" value="BRICHOS_dom"/>
</dbReference>